<dbReference type="PANTHER" id="PTHR46128">
    <property type="entry name" value="MITOCHONDRIAL GROUP I INTRON SPLICING FACTOR CCM1"/>
    <property type="match status" value="1"/>
</dbReference>
<dbReference type="Pfam" id="PF01535">
    <property type="entry name" value="PPR"/>
    <property type="match status" value="2"/>
</dbReference>
<evidence type="ECO:0000256" key="3">
    <source>
        <dbReference type="PROSITE-ProRule" id="PRU00708"/>
    </source>
</evidence>
<dbReference type="Pfam" id="PF13041">
    <property type="entry name" value="PPR_2"/>
    <property type="match status" value="2"/>
</dbReference>
<dbReference type="OrthoDB" id="185373at2759"/>
<dbReference type="InterPro" id="IPR002885">
    <property type="entry name" value="PPR_rpt"/>
</dbReference>
<dbReference type="InterPro" id="IPR050872">
    <property type="entry name" value="PPR_P_subfamily"/>
</dbReference>
<reference evidence="4" key="2">
    <citation type="journal article" date="2022" name="Hortic Res">
        <title>The genome of Dioscorea zingiberensis sheds light on the biosynthesis, origin and evolution of the medicinally important diosgenin saponins.</title>
        <authorList>
            <person name="Li Y."/>
            <person name="Tan C."/>
            <person name="Li Z."/>
            <person name="Guo J."/>
            <person name="Li S."/>
            <person name="Chen X."/>
            <person name="Wang C."/>
            <person name="Dai X."/>
            <person name="Yang H."/>
            <person name="Song W."/>
            <person name="Hou L."/>
            <person name="Xu J."/>
            <person name="Tong Z."/>
            <person name="Xu A."/>
            <person name="Yuan X."/>
            <person name="Wang W."/>
            <person name="Yang Q."/>
            <person name="Chen L."/>
            <person name="Sun Z."/>
            <person name="Wang K."/>
            <person name="Pan B."/>
            <person name="Chen J."/>
            <person name="Bao Y."/>
            <person name="Liu F."/>
            <person name="Qi X."/>
            <person name="Gang D.R."/>
            <person name="Wen J."/>
            <person name="Li J."/>
        </authorList>
    </citation>
    <scope>NUCLEOTIDE SEQUENCE</scope>
    <source>
        <strain evidence="4">Dzin_1.0</strain>
    </source>
</reference>
<feature type="repeat" description="PPR" evidence="3">
    <location>
        <begin position="227"/>
        <end position="261"/>
    </location>
</feature>
<keyword evidence="2" id="KW-0677">Repeat</keyword>
<dbReference type="PANTHER" id="PTHR46128:SF211">
    <property type="entry name" value="PENTACOTRIPEPTIDE-REPEAT REGION OF PRORP DOMAIN-CONTAINING PROTEIN"/>
    <property type="match status" value="1"/>
</dbReference>
<accession>A0A9D5CJS3</accession>
<comment type="similarity">
    <text evidence="1">Belongs to the PPR family. P subfamily.</text>
</comment>
<evidence type="ECO:0000256" key="2">
    <source>
        <dbReference type="ARBA" id="ARBA00022737"/>
    </source>
</evidence>
<proteinExistence type="inferred from homology"/>
<protein>
    <recommendedName>
        <fullName evidence="6">Pentatricopeptide repeat-containing protein</fullName>
    </recommendedName>
</protein>
<evidence type="ECO:0008006" key="6">
    <source>
        <dbReference type="Google" id="ProtNLM"/>
    </source>
</evidence>
<feature type="repeat" description="PPR" evidence="3">
    <location>
        <begin position="65"/>
        <end position="99"/>
    </location>
</feature>
<dbReference type="InterPro" id="IPR011990">
    <property type="entry name" value="TPR-like_helical_dom_sf"/>
</dbReference>
<evidence type="ECO:0000313" key="4">
    <source>
        <dbReference type="EMBL" id="KAJ0974360.1"/>
    </source>
</evidence>
<dbReference type="NCBIfam" id="TIGR00756">
    <property type="entry name" value="PPR"/>
    <property type="match status" value="6"/>
</dbReference>
<organism evidence="4 5">
    <name type="scientific">Dioscorea zingiberensis</name>
    <dbReference type="NCBI Taxonomy" id="325984"/>
    <lineage>
        <taxon>Eukaryota</taxon>
        <taxon>Viridiplantae</taxon>
        <taxon>Streptophyta</taxon>
        <taxon>Embryophyta</taxon>
        <taxon>Tracheophyta</taxon>
        <taxon>Spermatophyta</taxon>
        <taxon>Magnoliopsida</taxon>
        <taxon>Liliopsida</taxon>
        <taxon>Dioscoreales</taxon>
        <taxon>Dioscoreaceae</taxon>
        <taxon>Dioscorea</taxon>
    </lineage>
</organism>
<dbReference type="Pfam" id="PF12854">
    <property type="entry name" value="PPR_1"/>
    <property type="match status" value="1"/>
</dbReference>
<evidence type="ECO:0000256" key="1">
    <source>
        <dbReference type="ARBA" id="ARBA00007626"/>
    </source>
</evidence>
<dbReference type="AlphaFoldDB" id="A0A9D5CJS3"/>
<comment type="caution">
    <text evidence="4">The sequence shown here is derived from an EMBL/GenBank/DDBJ whole genome shotgun (WGS) entry which is preliminary data.</text>
</comment>
<reference evidence="4" key="1">
    <citation type="submission" date="2021-03" db="EMBL/GenBank/DDBJ databases">
        <authorList>
            <person name="Li Z."/>
            <person name="Yang C."/>
        </authorList>
    </citation>
    <scope>NUCLEOTIDE SEQUENCE</scope>
    <source>
        <strain evidence="4">Dzin_1.0</strain>
        <tissue evidence="4">Leaf</tissue>
    </source>
</reference>
<sequence>MLVLQLSKSSRADSALESFHRSCDYGYKLSSLSCNPLLNLLIKNGRMDDAETVFKVMIRSKFAPNLITFNTVINGLCKAGKLRRAVDLVEDIKAWGFLRLWSLIIRLLMGTARWDENYSAVMRIFEEMRRQNVSPNVISYNSMSSGLCSEGKVEEALHMFEEMKVDGFCRNKDMDGAKRILDEMGEKGVKADFLTYNVLINALCKDGEVVKAGKLLDEMVEIGVRPTYVTYNTLIDGFCEKDNLRAAFNMRARMEKDGKQANVVTYNVLVKCLCRKDKLEETN</sequence>
<dbReference type="Gene3D" id="1.25.40.10">
    <property type="entry name" value="Tetratricopeptide repeat domain"/>
    <property type="match status" value="4"/>
</dbReference>
<dbReference type="Proteomes" id="UP001085076">
    <property type="component" value="Miscellaneous, Linkage group lg04"/>
</dbReference>
<dbReference type="EMBL" id="JAGGNH010000004">
    <property type="protein sequence ID" value="KAJ0974360.1"/>
    <property type="molecule type" value="Genomic_DNA"/>
</dbReference>
<gene>
    <name evidence="4" type="ORF">J5N97_016325</name>
</gene>
<dbReference type="PROSITE" id="PS51375">
    <property type="entry name" value="PPR"/>
    <property type="match status" value="5"/>
</dbReference>
<keyword evidence="5" id="KW-1185">Reference proteome</keyword>
<feature type="repeat" description="PPR" evidence="3">
    <location>
        <begin position="30"/>
        <end position="64"/>
    </location>
</feature>
<name>A0A9D5CJS3_9LILI</name>
<evidence type="ECO:0000313" key="5">
    <source>
        <dbReference type="Proteomes" id="UP001085076"/>
    </source>
</evidence>
<feature type="repeat" description="PPR" evidence="3">
    <location>
        <begin position="192"/>
        <end position="226"/>
    </location>
</feature>
<feature type="repeat" description="PPR" evidence="3">
    <location>
        <begin position="136"/>
        <end position="170"/>
    </location>
</feature>